<dbReference type="SUPFAM" id="SSF160472">
    <property type="entry name" value="NMB0513-like"/>
    <property type="match status" value="1"/>
</dbReference>
<proteinExistence type="predicted"/>
<dbReference type="InterPro" id="IPR023138">
    <property type="entry name" value="NMB0513-like_sf"/>
</dbReference>
<comment type="caution">
    <text evidence="1">The sequence shown here is derived from an EMBL/GenBank/DDBJ whole genome shotgun (WGS) entry which is preliminary data.</text>
</comment>
<dbReference type="Pfam" id="PF04591">
    <property type="entry name" value="DUF596"/>
    <property type="match status" value="1"/>
</dbReference>
<protein>
    <recommendedName>
        <fullName evidence="3">DUF596 domain-containing protein</fullName>
    </recommendedName>
</protein>
<evidence type="ECO:0008006" key="3">
    <source>
        <dbReference type="Google" id="ProtNLM"/>
    </source>
</evidence>
<keyword evidence="2" id="KW-1185">Reference proteome</keyword>
<dbReference type="Proteomes" id="UP000093476">
    <property type="component" value="Unassembled WGS sequence"/>
</dbReference>
<evidence type="ECO:0000313" key="2">
    <source>
        <dbReference type="Proteomes" id="UP000093476"/>
    </source>
</evidence>
<dbReference type="EMBL" id="LOMY01000005">
    <property type="protein sequence ID" value="OCQ54728.1"/>
    <property type="molecule type" value="Genomic_DNA"/>
</dbReference>
<dbReference type="PATRIC" id="fig|286156.4.peg.124"/>
<accession>A0A1C0U9X6</accession>
<dbReference type="Gene3D" id="1.10.3510.10">
    <property type="entry name" value="NMB0513-like"/>
    <property type="match status" value="1"/>
</dbReference>
<reference evidence="1 2" key="1">
    <citation type="submission" date="2015-12" db="EMBL/GenBank/DDBJ databases">
        <title>Genome comparisons provide insights into the role of secondary metabolites in the pathogenic phase of the Photorhabdus life cycle.</title>
        <authorList>
            <person name="Tobias N.J."/>
            <person name="Mishra B."/>
            <person name="Gupta D.K."/>
            <person name="Thines M."/>
            <person name="Stinear T.P."/>
            <person name="Bode H.B."/>
        </authorList>
    </citation>
    <scope>NUCLEOTIDE SEQUENCE [LARGE SCALE GENOMIC DNA]</scope>
    <source>
        <strain evidence="1 2">PB68.1</strain>
    </source>
</reference>
<dbReference type="RefSeq" id="WP_065821663.1">
    <property type="nucleotide sequence ID" value="NZ_CAWMQZ010000005.1"/>
</dbReference>
<organism evidence="1 2">
    <name type="scientific">Photorhabdus australis subsp. thailandensis</name>
    <dbReference type="NCBI Taxonomy" id="2805096"/>
    <lineage>
        <taxon>Bacteria</taxon>
        <taxon>Pseudomonadati</taxon>
        <taxon>Pseudomonadota</taxon>
        <taxon>Gammaproteobacteria</taxon>
        <taxon>Enterobacterales</taxon>
        <taxon>Morganellaceae</taxon>
        <taxon>Photorhabdus</taxon>
    </lineage>
</organism>
<dbReference type="AlphaFoldDB" id="A0A1C0U9X6"/>
<gene>
    <name evidence="1" type="ORF">Ppb6_00092</name>
</gene>
<sequence>MLFHDDEYKVFRDELEGSSPSTIWGAMCANNLNKINLSFEGRKNYFLEFIERLLKENKIKLAKNGVFLEGTTDEQVTHFRVVFPKTEEELYYGLWFTFEECPGGIVWVSDDGSLDWT</sequence>
<dbReference type="InterPro" id="IPR007670">
    <property type="entry name" value="DUF596"/>
</dbReference>
<dbReference type="STRING" id="286156.Ppb6_00092"/>
<evidence type="ECO:0000313" key="1">
    <source>
        <dbReference type="EMBL" id="OCQ54728.1"/>
    </source>
</evidence>
<name>A0A1C0U9X6_9GAMM</name>